<protein>
    <submittedName>
        <fullName evidence="2">Uncharacterized protein</fullName>
    </submittedName>
</protein>
<comment type="caution">
    <text evidence="2">The sequence shown here is derived from an EMBL/GenBank/DDBJ whole genome shotgun (WGS) entry which is preliminary data.</text>
</comment>
<reference evidence="2 3" key="1">
    <citation type="submission" date="2023-02" db="EMBL/GenBank/DDBJ databases">
        <title>LHISI_Scaffold_Assembly.</title>
        <authorList>
            <person name="Stuart O.P."/>
            <person name="Cleave R."/>
            <person name="Magrath M.J.L."/>
            <person name="Mikheyev A.S."/>
        </authorList>
    </citation>
    <scope>NUCLEOTIDE SEQUENCE [LARGE SCALE GENOMIC DNA]</scope>
    <source>
        <strain evidence="2">Daus_M_001</strain>
        <tissue evidence="2">Leg muscle</tissue>
    </source>
</reference>
<sequence>MYLMKRGHVAHKVLLRVGSYGICDIARYIEDSLSPDTEFELVEIPILSRQSSDAAKIFLLLPQLYHLNPNYFKNFLKVCTPHVASSVAVPLPWTRALERFRLWDTNHYSVHRVALLLAEVTFRELLSKQVTVQRIAGQYSFLDWLNTVLDCVDRLCPNHHAPRTANRLRARAGHVAPPCRSAMSPCHVGPLGRLDGIRVSLFALAENWFPLSTMSTCRLPSFCVSFGRREGAFDVCNPPSRFVREVNPEGNLGLGEAGVRELTVTLLLLERDIHKSMKPFPESSNPSRNFSAYGESFQSLPVERRFKLGEYKYKLEYMYKFFTISLVVAETSRGVLPPPEHHNEQIPLRSPGVPRMSPSHGPGCLSYVPRLNHDELTYNPPPSKPPPDPLADTTRNTRPRCPMTPPRFYPSTTPLVPAY</sequence>
<proteinExistence type="predicted"/>
<keyword evidence="3" id="KW-1185">Reference proteome</keyword>
<name>A0ABQ9GI21_9NEOP</name>
<feature type="region of interest" description="Disordered" evidence="1">
    <location>
        <begin position="338"/>
        <end position="419"/>
    </location>
</feature>
<dbReference type="Proteomes" id="UP001159363">
    <property type="component" value="Chromosome 11"/>
</dbReference>
<gene>
    <name evidence="2" type="ORF">PR048_028007</name>
</gene>
<feature type="compositionally biased region" description="Polar residues" evidence="1">
    <location>
        <begin position="410"/>
        <end position="419"/>
    </location>
</feature>
<accession>A0ABQ9GI21</accession>
<dbReference type="EMBL" id="JARBHB010000012">
    <property type="protein sequence ID" value="KAJ8871680.1"/>
    <property type="molecule type" value="Genomic_DNA"/>
</dbReference>
<evidence type="ECO:0000313" key="3">
    <source>
        <dbReference type="Proteomes" id="UP001159363"/>
    </source>
</evidence>
<feature type="compositionally biased region" description="Pro residues" evidence="1">
    <location>
        <begin position="379"/>
        <end position="389"/>
    </location>
</feature>
<organism evidence="2 3">
    <name type="scientific">Dryococelus australis</name>
    <dbReference type="NCBI Taxonomy" id="614101"/>
    <lineage>
        <taxon>Eukaryota</taxon>
        <taxon>Metazoa</taxon>
        <taxon>Ecdysozoa</taxon>
        <taxon>Arthropoda</taxon>
        <taxon>Hexapoda</taxon>
        <taxon>Insecta</taxon>
        <taxon>Pterygota</taxon>
        <taxon>Neoptera</taxon>
        <taxon>Polyneoptera</taxon>
        <taxon>Phasmatodea</taxon>
        <taxon>Verophasmatodea</taxon>
        <taxon>Anareolatae</taxon>
        <taxon>Phasmatidae</taxon>
        <taxon>Eurycanthinae</taxon>
        <taxon>Dryococelus</taxon>
    </lineage>
</organism>
<evidence type="ECO:0000256" key="1">
    <source>
        <dbReference type="SAM" id="MobiDB-lite"/>
    </source>
</evidence>
<evidence type="ECO:0000313" key="2">
    <source>
        <dbReference type="EMBL" id="KAJ8871680.1"/>
    </source>
</evidence>